<name>A0A0F9TQI4_9ZZZZ</name>
<evidence type="ECO:0000256" key="3">
    <source>
        <dbReference type="ARBA" id="ARBA00022840"/>
    </source>
</evidence>
<dbReference type="GO" id="GO:0030272">
    <property type="term" value="F:5-formyltetrahydrofolate cyclo-ligase activity"/>
    <property type="evidence" value="ECO:0007669"/>
    <property type="project" value="TreeGrafter"/>
</dbReference>
<dbReference type="InterPro" id="IPR037171">
    <property type="entry name" value="NagB/RpiA_transferase-like"/>
</dbReference>
<dbReference type="PANTHER" id="PTHR23407:SF1">
    <property type="entry name" value="5-FORMYLTETRAHYDROFOLATE CYCLO-LIGASE"/>
    <property type="match status" value="1"/>
</dbReference>
<dbReference type="Pfam" id="PF01812">
    <property type="entry name" value="5-FTHF_cyc-lig"/>
    <property type="match status" value="1"/>
</dbReference>
<dbReference type="NCBIfam" id="TIGR02727">
    <property type="entry name" value="MTHFS_bact"/>
    <property type="match status" value="1"/>
</dbReference>
<dbReference type="PANTHER" id="PTHR23407">
    <property type="entry name" value="ATPASE INHIBITOR/5-FORMYLTETRAHYDROFOLATE CYCLO-LIGASE"/>
    <property type="match status" value="1"/>
</dbReference>
<dbReference type="EMBL" id="LAZR01001067">
    <property type="protein sequence ID" value="KKN51346.1"/>
    <property type="molecule type" value="Genomic_DNA"/>
</dbReference>
<proteinExistence type="inferred from homology"/>
<dbReference type="GO" id="GO:0005524">
    <property type="term" value="F:ATP binding"/>
    <property type="evidence" value="ECO:0007669"/>
    <property type="project" value="UniProtKB-KW"/>
</dbReference>
<dbReference type="Gene3D" id="3.40.50.10420">
    <property type="entry name" value="NagB/RpiA/CoA transferase-like"/>
    <property type="match status" value="1"/>
</dbReference>
<dbReference type="SUPFAM" id="SSF100950">
    <property type="entry name" value="NagB/RpiA/CoA transferase-like"/>
    <property type="match status" value="1"/>
</dbReference>
<evidence type="ECO:0000256" key="2">
    <source>
        <dbReference type="ARBA" id="ARBA00022741"/>
    </source>
</evidence>
<evidence type="ECO:0008006" key="5">
    <source>
        <dbReference type="Google" id="ProtNLM"/>
    </source>
</evidence>
<dbReference type="InterPro" id="IPR024185">
    <property type="entry name" value="FTHF_cligase-like_sf"/>
</dbReference>
<keyword evidence="3" id="KW-0067">ATP-binding</keyword>
<evidence type="ECO:0000256" key="1">
    <source>
        <dbReference type="ARBA" id="ARBA00010638"/>
    </source>
</evidence>
<keyword evidence="2" id="KW-0547">Nucleotide-binding</keyword>
<organism evidence="4">
    <name type="scientific">marine sediment metagenome</name>
    <dbReference type="NCBI Taxonomy" id="412755"/>
    <lineage>
        <taxon>unclassified sequences</taxon>
        <taxon>metagenomes</taxon>
        <taxon>ecological metagenomes</taxon>
    </lineage>
</organism>
<dbReference type="PIRSF" id="PIRSF006806">
    <property type="entry name" value="FTHF_cligase"/>
    <property type="match status" value="1"/>
</dbReference>
<evidence type="ECO:0000313" key="4">
    <source>
        <dbReference type="EMBL" id="KKN51346.1"/>
    </source>
</evidence>
<dbReference type="GO" id="GO:0035999">
    <property type="term" value="P:tetrahydrofolate interconversion"/>
    <property type="evidence" value="ECO:0007669"/>
    <property type="project" value="TreeGrafter"/>
</dbReference>
<sequence length="198" mass="22828">MSNKRAKIRAEIRNTRKNLSNNQQIIAAQSLKMNFIQHLKSEKTTNSKHIAIYLSNDGELDTSLLIKELWSLNHTVYLPIIHPFNGANLLFQRYEKNSPMRANRYGILEPKLNCSQICPLPVLDYLLMPLVAFDKQGNRLGMGGGFYDRTLARLHEQNWQKPQLIGLAHECQKVEALPIESWDVPLKTIITPDKTYCW</sequence>
<gene>
    <name evidence="4" type="ORF">LCGC14_0623630</name>
</gene>
<dbReference type="GO" id="GO:0009396">
    <property type="term" value="P:folic acid-containing compound biosynthetic process"/>
    <property type="evidence" value="ECO:0007669"/>
    <property type="project" value="TreeGrafter"/>
</dbReference>
<comment type="caution">
    <text evidence="4">The sequence shown here is derived from an EMBL/GenBank/DDBJ whole genome shotgun (WGS) entry which is preliminary data.</text>
</comment>
<protein>
    <recommendedName>
        <fullName evidence="5">5-formyltetrahydrofolate cyclo-ligase</fullName>
    </recommendedName>
</protein>
<comment type="similarity">
    <text evidence="1">Belongs to the 5-formyltetrahydrofolate cyclo-ligase family.</text>
</comment>
<reference evidence="4" key="1">
    <citation type="journal article" date="2015" name="Nature">
        <title>Complex archaea that bridge the gap between prokaryotes and eukaryotes.</title>
        <authorList>
            <person name="Spang A."/>
            <person name="Saw J.H."/>
            <person name="Jorgensen S.L."/>
            <person name="Zaremba-Niedzwiedzka K."/>
            <person name="Martijn J."/>
            <person name="Lind A.E."/>
            <person name="van Eijk R."/>
            <person name="Schleper C."/>
            <person name="Guy L."/>
            <person name="Ettema T.J."/>
        </authorList>
    </citation>
    <scope>NUCLEOTIDE SEQUENCE</scope>
</reference>
<dbReference type="InterPro" id="IPR002698">
    <property type="entry name" value="FTHF_cligase"/>
</dbReference>
<dbReference type="AlphaFoldDB" id="A0A0F9TQI4"/>
<accession>A0A0F9TQI4</accession>